<dbReference type="InterPro" id="IPR039537">
    <property type="entry name" value="Retrotran_Ty1/copia-like"/>
</dbReference>
<name>A0ABQ5C6B7_9ASTR</name>
<dbReference type="InterPro" id="IPR057670">
    <property type="entry name" value="SH3_retrovirus"/>
</dbReference>
<dbReference type="Gene3D" id="3.30.420.10">
    <property type="entry name" value="Ribonuclease H-like superfamily/Ribonuclease H"/>
    <property type="match status" value="1"/>
</dbReference>
<gene>
    <name evidence="2" type="ORF">Tco_0890696</name>
</gene>
<dbReference type="Proteomes" id="UP001151760">
    <property type="component" value="Unassembled WGS sequence"/>
</dbReference>
<protein>
    <submittedName>
        <fullName evidence="2">Retrovirus-related pol polyprotein from transposon TNT 1-94</fullName>
    </submittedName>
</protein>
<feature type="domain" description="Integrase catalytic" evidence="1">
    <location>
        <begin position="217"/>
        <end position="344"/>
    </location>
</feature>
<evidence type="ECO:0000313" key="2">
    <source>
        <dbReference type="EMBL" id="GJT20759.1"/>
    </source>
</evidence>
<proteinExistence type="predicted"/>
<dbReference type="InterPro" id="IPR012337">
    <property type="entry name" value="RNaseH-like_sf"/>
</dbReference>
<dbReference type="PANTHER" id="PTHR42648:SF32">
    <property type="entry name" value="RIBONUCLEASE H-LIKE DOMAIN, GAG-PRE-INTEGRASE DOMAIN PROTEIN-RELATED"/>
    <property type="match status" value="1"/>
</dbReference>
<evidence type="ECO:0000313" key="3">
    <source>
        <dbReference type="Proteomes" id="UP001151760"/>
    </source>
</evidence>
<dbReference type="PROSITE" id="PS50994">
    <property type="entry name" value="INTEGRASE"/>
    <property type="match status" value="1"/>
</dbReference>
<feature type="non-terminal residue" evidence="2">
    <location>
        <position position="1"/>
    </location>
</feature>
<sequence>LLANQKMFYKRSGRVGSAKKPMDKSKEISFACGKLVSFEDEGVTKVKAFMAIAEEEPSVGKNDAISGQHMTGVKQYLHTYSKESYSKESGLKLVFRDNSSGDIEGYGSVNYNGITFTRVAYVNGLKHYLINISQLCDDNFKKKGCLSCHPILKKAMHVSLPKHPTVLINFGIRDYPTSTSKTSTNLQDKILYLVFHLSLSQKTKLSQLVRKGSTIEHHSKPKDHFSINKSLHLLHIDLFRPVKPQTISHNKYTLVIVDEYSRYTYVFSHKEKSDAADCIKSFIRKLKNLNEVRVQELRSDNGTEFRNHKLEEFYDKKGISQNFSSPCTPEQNGVAKRRNETLIEVAKTISIIVKTHGKIAYDVFKGRSPYSSYFHVFGCPMHIHNHIDHLGKFKAKVDDGFFLGYSLVAKAFRLFNIRRQEMEETYHVTFSEYDEAISKSSTEGDEINFNENRSFFDDEFLVLRNKELNPSDEHPKFTIANDHPVINEHDDSESVEDLEIAEDQVSTIIEPLNNIKHSTTIISPSAAVFINPPVPHDRWSREKHIELVNILGEPHAWVTTRSIISDYEVASTHECLYVNFLSKIEPKKPIEALEEEGWIIAMKEELNQFEKNKV</sequence>
<dbReference type="SUPFAM" id="SSF53098">
    <property type="entry name" value="Ribonuclease H-like"/>
    <property type="match status" value="1"/>
</dbReference>
<dbReference type="InterPro" id="IPR036397">
    <property type="entry name" value="RNaseH_sf"/>
</dbReference>
<dbReference type="PANTHER" id="PTHR42648">
    <property type="entry name" value="TRANSPOSASE, PUTATIVE-RELATED"/>
    <property type="match status" value="1"/>
</dbReference>
<evidence type="ECO:0000259" key="1">
    <source>
        <dbReference type="PROSITE" id="PS50994"/>
    </source>
</evidence>
<reference evidence="2" key="1">
    <citation type="journal article" date="2022" name="Int. J. Mol. Sci.">
        <title>Draft Genome of Tanacetum Coccineum: Genomic Comparison of Closely Related Tanacetum-Family Plants.</title>
        <authorList>
            <person name="Yamashiro T."/>
            <person name="Shiraishi A."/>
            <person name="Nakayama K."/>
            <person name="Satake H."/>
        </authorList>
    </citation>
    <scope>NUCLEOTIDE SEQUENCE</scope>
</reference>
<reference evidence="2" key="2">
    <citation type="submission" date="2022-01" db="EMBL/GenBank/DDBJ databases">
        <authorList>
            <person name="Yamashiro T."/>
            <person name="Shiraishi A."/>
            <person name="Satake H."/>
            <person name="Nakayama K."/>
        </authorList>
    </citation>
    <scope>NUCLEOTIDE SEQUENCE</scope>
</reference>
<organism evidence="2 3">
    <name type="scientific">Tanacetum coccineum</name>
    <dbReference type="NCBI Taxonomy" id="301880"/>
    <lineage>
        <taxon>Eukaryota</taxon>
        <taxon>Viridiplantae</taxon>
        <taxon>Streptophyta</taxon>
        <taxon>Embryophyta</taxon>
        <taxon>Tracheophyta</taxon>
        <taxon>Spermatophyta</taxon>
        <taxon>Magnoliopsida</taxon>
        <taxon>eudicotyledons</taxon>
        <taxon>Gunneridae</taxon>
        <taxon>Pentapetalae</taxon>
        <taxon>asterids</taxon>
        <taxon>campanulids</taxon>
        <taxon>Asterales</taxon>
        <taxon>Asteraceae</taxon>
        <taxon>Asteroideae</taxon>
        <taxon>Anthemideae</taxon>
        <taxon>Anthemidinae</taxon>
        <taxon>Tanacetum</taxon>
    </lineage>
</organism>
<comment type="caution">
    <text evidence="2">The sequence shown here is derived from an EMBL/GenBank/DDBJ whole genome shotgun (WGS) entry which is preliminary data.</text>
</comment>
<dbReference type="Pfam" id="PF25597">
    <property type="entry name" value="SH3_retrovirus"/>
    <property type="match status" value="1"/>
</dbReference>
<dbReference type="Pfam" id="PF00665">
    <property type="entry name" value="rve"/>
    <property type="match status" value="1"/>
</dbReference>
<keyword evidence="3" id="KW-1185">Reference proteome</keyword>
<accession>A0ABQ5C6B7</accession>
<dbReference type="EMBL" id="BQNB010013831">
    <property type="protein sequence ID" value="GJT20759.1"/>
    <property type="molecule type" value="Genomic_DNA"/>
</dbReference>
<dbReference type="InterPro" id="IPR001584">
    <property type="entry name" value="Integrase_cat-core"/>
</dbReference>